<dbReference type="RefSeq" id="WP_188783028.1">
    <property type="nucleotide sequence ID" value="NZ_BMNI01000002.1"/>
</dbReference>
<dbReference type="Gene3D" id="3.30.530.20">
    <property type="match status" value="1"/>
</dbReference>
<dbReference type="SUPFAM" id="SSF55961">
    <property type="entry name" value="Bet v1-like"/>
    <property type="match status" value="1"/>
</dbReference>
<evidence type="ECO:0000313" key="2">
    <source>
        <dbReference type="Proteomes" id="UP000655410"/>
    </source>
</evidence>
<dbReference type="CDD" id="cd07812">
    <property type="entry name" value="SRPBCC"/>
    <property type="match status" value="1"/>
</dbReference>
<dbReference type="Proteomes" id="UP000655410">
    <property type="component" value="Unassembled WGS sequence"/>
</dbReference>
<evidence type="ECO:0008006" key="3">
    <source>
        <dbReference type="Google" id="ProtNLM"/>
    </source>
</evidence>
<proteinExistence type="predicted"/>
<keyword evidence="2" id="KW-1185">Reference proteome</keyword>
<organism evidence="1 2">
    <name type="scientific">Nocardioides phosphati</name>
    <dbReference type="NCBI Taxonomy" id="1867775"/>
    <lineage>
        <taxon>Bacteria</taxon>
        <taxon>Bacillati</taxon>
        <taxon>Actinomycetota</taxon>
        <taxon>Actinomycetes</taxon>
        <taxon>Propionibacteriales</taxon>
        <taxon>Nocardioidaceae</taxon>
        <taxon>Nocardioides</taxon>
    </lineage>
</organism>
<evidence type="ECO:0000313" key="1">
    <source>
        <dbReference type="EMBL" id="GGO87188.1"/>
    </source>
</evidence>
<accession>A0ABQ2N7Z8</accession>
<dbReference type="InterPro" id="IPR019587">
    <property type="entry name" value="Polyketide_cyclase/dehydratase"/>
</dbReference>
<reference evidence="2" key="1">
    <citation type="journal article" date="2019" name="Int. J. Syst. Evol. Microbiol.">
        <title>The Global Catalogue of Microorganisms (GCM) 10K type strain sequencing project: providing services to taxonomists for standard genome sequencing and annotation.</title>
        <authorList>
            <consortium name="The Broad Institute Genomics Platform"/>
            <consortium name="The Broad Institute Genome Sequencing Center for Infectious Disease"/>
            <person name="Wu L."/>
            <person name="Ma J."/>
        </authorList>
    </citation>
    <scope>NUCLEOTIDE SEQUENCE [LARGE SCALE GENOMIC DNA]</scope>
    <source>
        <strain evidence="2">CGMCC 4.7371</strain>
    </source>
</reference>
<gene>
    <name evidence="1" type="ORF">GCM10011584_11200</name>
</gene>
<comment type="caution">
    <text evidence="1">The sequence shown here is derived from an EMBL/GenBank/DDBJ whole genome shotgun (WGS) entry which is preliminary data.</text>
</comment>
<dbReference type="EMBL" id="BMNI01000002">
    <property type="protein sequence ID" value="GGO87188.1"/>
    <property type="molecule type" value="Genomic_DNA"/>
</dbReference>
<dbReference type="Pfam" id="PF10604">
    <property type="entry name" value="Polyketide_cyc2"/>
    <property type="match status" value="1"/>
</dbReference>
<dbReference type="InterPro" id="IPR023393">
    <property type="entry name" value="START-like_dom_sf"/>
</dbReference>
<sequence length="164" mass="18531">MTGHVIHLNTEINASPEAVWDVLTDVAHYPEILRSVKATRVGDEPYDVGTSWVEERTFFGHHGEEELRVTECVEPRRTTHETRVDHDSIRSAYVLQPHGDGSTKLLVTATLDITDRTSTERMLWNAFGAHSYNATRKMLEHDLEDIRTEAERRGAQTGGAHRAS</sequence>
<name>A0ABQ2N7Z8_9ACTN</name>
<protein>
    <recommendedName>
        <fullName evidence="3">SRPBCC family protein</fullName>
    </recommendedName>
</protein>